<keyword evidence="6" id="KW-1185">Reference proteome</keyword>
<evidence type="ECO:0000256" key="2">
    <source>
        <dbReference type="ARBA" id="ARBA00023125"/>
    </source>
</evidence>
<dbReference type="GO" id="GO:0043565">
    <property type="term" value="F:sequence-specific DNA binding"/>
    <property type="evidence" value="ECO:0007669"/>
    <property type="project" value="InterPro"/>
</dbReference>
<dbReference type="FunCoup" id="A0A0Q2N8P9">
    <property type="interactions" value="30"/>
</dbReference>
<dbReference type="InterPro" id="IPR018060">
    <property type="entry name" value="HTH_AraC"/>
</dbReference>
<dbReference type="PANTHER" id="PTHR46796:SF6">
    <property type="entry name" value="ARAC SUBFAMILY"/>
    <property type="match status" value="1"/>
</dbReference>
<evidence type="ECO:0000256" key="1">
    <source>
        <dbReference type="ARBA" id="ARBA00023015"/>
    </source>
</evidence>
<dbReference type="SMART" id="SM00342">
    <property type="entry name" value="HTH_ARAC"/>
    <property type="match status" value="1"/>
</dbReference>
<gene>
    <name evidence="5" type="ORF">AMR76_02460</name>
</gene>
<name>A0A0Q2N8P9_VIBFU</name>
<dbReference type="Proteomes" id="UP000051221">
    <property type="component" value="Unassembled WGS sequence"/>
</dbReference>
<sequence>MGRSFSTQDVRAQEGFAYWQHNVERTFASPTHNRMLSEEAFHGELDVKSLGRSALISRIRSTPIEYGEMDDVEYSDDYFICLSLCPLARLTQSGVTSEQHAGDIVMYDNHQPFRYTFPQGDNQIVISVPHALVREHIKDCEAWLNVTLKRDAPLVSFVAAMLEQAWLTEEQEEVFGDQMLRAILMMLGTAFQAASGEASALVQRDKRNNLALAQHYIEQQLGDPALSVASISSHLHMSARTLSRLFAKQNTSVMRWVWLQRLKACRRMLLTHQEMAISDIAYQQGFSNLPHFNKLFKEKYGMTPSQMRDSAA</sequence>
<dbReference type="PANTHER" id="PTHR46796">
    <property type="entry name" value="HTH-TYPE TRANSCRIPTIONAL ACTIVATOR RHAS-RELATED"/>
    <property type="match status" value="1"/>
</dbReference>
<accession>A0A0Q2N8P9</accession>
<dbReference type="PRINTS" id="PR00032">
    <property type="entry name" value="HTHARAC"/>
</dbReference>
<reference evidence="5 6" key="1">
    <citation type="submission" date="2015-08" db="EMBL/GenBank/DDBJ databases">
        <title>Antibacterial properties of a collection of Vibrionaceae strains.</title>
        <authorList>
            <person name="Giubergia S."/>
        </authorList>
    </citation>
    <scope>NUCLEOTIDE SEQUENCE [LARGE SCALE GENOMIC DNA]</scope>
    <source>
        <strain evidence="5 6">S0821</strain>
    </source>
</reference>
<protein>
    <submittedName>
        <fullName evidence="5">AraC family transcriptional regulator</fullName>
    </submittedName>
</protein>
<dbReference type="EMBL" id="LKHS01000001">
    <property type="protein sequence ID" value="KQH88167.1"/>
    <property type="molecule type" value="Genomic_DNA"/>
</dbReference>
<feature type="domain" description="HTH araC/xylS-type" evidence="4">
    <location>
        <begin position="211"/>
        <end position="310"/>
    </location>
</feature>
<dbReference type="Gene3D" id="1.10.10.60">
    <property type="entry name" value="Homeodomain-like"/>
    <property type="match status" value="1"/>
</dbReference>
<dbReference type="InterPro" id="IPR035418">
    <property type="entry name" value="AraC-bd_2"/>
</dbReference>
<organism evidence="5 6">
    <name type="scientific">Vibrio furnissii</name>
    <dbReference type="NCBI Taxonomy" id="29494"/>
    <lineage>
        <taxon>Bacteria</taxon>
        <taxon>Pseudomonadati</taxon>
        <taxon>Pseudomonadota</taxon>
        <taxon>Gammaproteobacteria</taxon>
        <taxon>Vibrionales</taxon>
        <taxon>Vibrionaceae</taxon>
        <taxon>Vibrio</taxon>
    </lineage>
</organism>
<dbReference type="InParanoid" id="A0A0Q2N8P9"/>
<proteinExistence type="predicted"/>
<keyword evidence="3" id="KW-0804">Transcription</keyword>
<dbReference type="AlphaFoldDB" id="A0A0Q2N8P9"/>
<comment type="caution">
    <text evidence="5">The sequence shown here is derived from an EMBL/GenBank/DDBJ whole genome shotgun (WGS) entry which is preliminary data.</text>
</comment>
<dbReference type="SUPFAM" id="SSF46689">
    <property type="entry name" value="Homeodomain-like"/>
    <property type="match status" value="1"/>
</dbReference>
<dbReference type="InterPro" id="IPR050204">
    <property type="entry name" value="AraC_XylS_family_regulators"/>
</dbReference>
<dbReference type="PROSITE" id="PS01124">
    <property type="entry name" value="HTH_ARAC_FAMILY_2"/>
    <property type="match status" value="1"/>
</dbReference>
<keyword evidence="1" id="KW-0805">Transcription regulation</keyword>
<dbReference type="Pfam" id="PF12833">
    <property type="entry name" value="HTH_18"/>
    <property type="match status" value="1"/>
</dbReference>
<keyword evidence="2" id="KW-0238">DNA-binding</keyword>
<dbReference type="InterPro" id="IPR020449">
    <property type="entry name" value="Tscrpt_reg_AraC-type_HTH"/>
</dbReference>
<evidence type="ECO:0000256" key="3">
    <source>
        <dbReference type="ARBA" id="ARBA00023163"/>
    </source>
</evidence>
<dbReference type="InterPro" id="IPR009057">
    <property type="entry name" value="Homeodomain-like_sf"/>
</dbReference>
<dbReference type="GO" id="GO:0003700">
    <property type="term" value="F:DNA-binding transcription factor activity"/>
    <property type="evidence" value="ECO:0007669"/>
    <property type="project" value="InterPro"/>
</dbReference>
<dbReference type="Pfam" id="PF14525">
    <property type="entry name" value="AraC_binding_2"/>
    <property type="match status" value="1"/>
</dbReference>
<evidence type="ECO:0000313" key="5">
    <source>
        <dbReference type="EMBL" id="KQH88167.1"/>
    </source>
</evidence>
<evidence type="ECO:0000313" key="6">
    <source>
        <dbReference type="Proteomes" id="UP000051221"/>
    </source>
</evidence>
<dbReference type="RefSeq" id="WP_055465167.1">
    <property type="nucleotide sequence ID" value="NZ_LKHS01000001.1"/>
</dbReference>
<evidence type="ECO:0000259" key="4">
    <source>
        <dbReference type="PROSITE" id="PS01124"/>
    </source>
</evidence>